<evidence type="ECO:0000313" key="1">
    <source>
        <dbReference type="EMBL" id="TCL04662.1"/>
    </source>
</evidence>
<accession>A0A4R1NBG3</accession>
<dbReference type="Proteomes" id="UP000294555">
    <property type="component" value="Unassembled WGS sequence"/>
</dbReference>
<keyword evidence="2" id="KW-1185">Reference proteome</keyword>
<name>A0A4R1NBG3_9GAMM</name>
<reference evidence="1 2" key="1">
    <citation type="submission" date="2019-02" db="EMBL/GenBank/DDBJ databases">
        <title>Investigation of anaerobic lignin degradation for improved lignocellulosic biofuels.</title>
        <authorList>
            <person name="Deangelis K."/>
        </authorList>
    </citation>
    <scope>NUCLEOTIDE SEQUENCE [LARGE SCALE GENOMIC DNA]</scope>
    <source>
        <strain evidence="1 2">159R</strain>
    </source>
</reference>
<evidence type="ECO:0000313" key="2">
    <source>
        <dbReference type="Proteomes" id="UP000294555"/>
    </source>
</evidence>
<sequence length="39" mass="4520">MLLVWIKGTTTVYNLTSISYEEIEKLHDIVIQLTLNKQA</sequence>
<protein>
    <submittedName>
        <fullName evidence="1">Uncharacterized protein</fullName>
    </submittedName>
</protein>
<proteinExistence type="predicted"/>
<dbReference type="EMBL" id="SJOI01000001">
    <property type="protein sequence ID" value="TCL04662.1"/>
    <property type="molecule type" value="Genomic_DNA"/>
</dbReference>
<dbReference type="AlphaFoldDB" id="A0A4R1NBG3"/>
<organism evidence="1 2">
    <name type="scientific">Sodalis ligni</name>
    <dbReference type="NCBI Taxonomy" id="2697027"/>
    <lineage>
        <taxon>Bacteria</taxon>
        <taxon>Pseudomonadati</taxon>
        <taxon>Pseudomonadota</taxon>
        <taxon>Gammaproteobacteria</taxon>
        <taxon>Enterobacterales</taxon>
        <taxon>Bruguierivoracaceae</taxon>
        <taxon>Sodalis</taxon>
    </lineage>
</organism>
<gene>
    <name evidence="1" type="ORF">EZJ58_2793</name>
</gene>
<comment type="caution">
    <text evidence="1">The sequence shown here is derived from an EMBL/GenBank/DDBJ whole genome shotgun (WGS) entry which is preliminary data.</text>
</comment>